<evidence type="ECO:0000313" key="2">
    <source>
        <dbReference type="Proteomes" id="UP001139347"/>
    </source>
</evidence>
<keyword evidence="2" id="KW-1185">Reference proteome</keyword>
<evidence type="ECO:0000313" key="1">
    <source>
        <dbReference type="EMBL" id="MCJ8010136.1"/>
    </source>
</evidence>
<dbReference type="RefSeq" id="WP_244717283.1">
    <property type="nucleotide sequence ID" value="NZ_JALIRP010000001.1"/>
</dbReference>
<dbReference type="Proteomes" id="UP001139347">
    <property type="component" value="Unassembled WGS sequence"/>
</dbReference>
<dbReference type="InterPro" id="IPR027417">
    <property type="entry name" value="P-loop_NTPase"/>
</dbReference>
<dbReference type="EMBL" id="JALIRP010000001">
    <property type="protein sequence ID" value="MCJ8010136.1"/>
    <property type="molecule type" value="Genomic_DNA"/>
</dbReference>
<name>A0A9X1WKE7_9BACL</name>
<sequence length="779" mass="89850">MKLNDYVQVVRPQYVYLRLKPSNSIRNNNTHKIVRAIGSLYKNMLESIKREREKVIRAFGKQFVIPTKISLQLAAKVGYYIYIENKKVEFYFVIPKQHLTFMREKLGSTWNDVTIEEVENIPAFHEQATKYQLVYKKEDGLSLAVDRRSNDLLCSNLNIVEVLEGIDKVGIFYNFIPTSQYGWKFKHQSTIEKVKNCEPVDRDKVGFLYLLKIVMVMIDDLMNSVAGVMGKQQSTEQGTNILASVLDRLNGGRAISESTVKKGNSIVISTQIIVLSESSDKVRERSNARSLASSFDMISQDNELIYKPLRSRVRFTDYSLGAERNKVGDEEAQNFITLAGRDVLERYNFIEKIETHETEVPEDLQTGVMCIGTNRYRGKDQLAYLSNDREFRNLLTLLIGPTRAGKSNLICNLAIDAIKAGECVIVFDFIENCELSDEVAKQFPNDKVFQIRCDNGIEGLGYNEVGISTDCFKQYENAKRQTSNMMTLVNSINTDESRLSPKMERYLESASLVVFISGGSIRDVFSVLQNHVARMKFLNNVPRTQHDNLAEYMDSLRELDDLSKDGQISGTKTSSIIGIIDRLHMLKRNTYMELMLKKDCTQNVNLVEEMQKNQLITIKMPQNMFTTDSERDIYTTYWITKIWLALQVRADQIRDKSKRLKVNLIIDELYQVDYTEQFITSKLSQMAKFICKPIISCHYINQLRHMRDELRSANTSYMLLAGCDKKNYDELKNELYPFTDEDLRNLPRYCSMNYIKSKEGYARFITKLPGEVNKRSVRS</sequence>
<organism evidence="1 2">
    <name type="scientific">Paenibacillus mangrovi</name>
    <dbReference type="NCBI Taxonomy" id="2931978"/>
    <lineage>
        <taxon>Bacteria</taxon>
        <taxon>Bacillati</taxon>
        <taxon>Bacillota</taxon>
        <taxon>Bacilli</taxon>
        <taxon>Bacillales</taxon>
        <taxon>Paenibacillaceae</taxon>
        <taxon>Paenibacillus</taxon>
    </lineage>
</organism>
<accession>A0A9X1WKE7</accession>
<dbReference type="SUPFAM" id="SSF52540">
    <property type="entry name" value="P-loop containing nucleoside triphosphate hydrolases"/>
    <property type="match status" value="1"/>
</dbReference>
<gene>
    <name evidence="1" type="ORF">MUG84_00075</name>
</gene>
<dbReference type="AlphaFoldDB" id="A0A9X1WKE7"/>
<proteinExistence type="predicted"/>
<reference evidence="1" key="1">
    <citation type="submission" date="2022-04" db="EMBL/GenBank/DDBJ databases">
        <title>Paenibacillus mangrovi sp. nov., a novel endophytic bacterium isolated from bark of Kandelia candel.</title>
        <authorList>
            <person name="Tuo L."/>
        </authorList>
    </citation>
    <scope>NUCLEOTIDE SEQUENCE</scope>
    <source>
        <strain evidence="1">KQZ6P-2</strain>
    </source>
</reference>
<protein>
    <submittedName>
        <fullName evidence="1">Uncharacterized protein</fullName>
    </submittedName>
</protein>
<comment type="caution">
    <text evidence="1">The sequence shown here is derived from an EMBL/GenBank/DDBJ whole genome shotgun (WGS) entry which is preliminary data.</text>
</comment>